<dbReference type="AlphaFoldDB" id="A0A8H4KHW5"/>
<sequence length="322" mass="36536">MTETITEPSGTLTILDHEAVEEAEISLSKTHVAVSKPTSSKILRPIKKLDAFISHLNRLMHNRDSHDALILFLAYAAHFVATALETPIPTSLANRAITISKFILKYFPSRLSLLLSTSKLSTLKATLPAYKLLAAERCRALSDILDDWQIITRLWGLFTTWADAADFITSVAVQEKTEKEEEKGTGRYIVEKAIRATCITGLFGYYGLENLAWLTRRGVFKWSEKTQSKLMLWSLGGWGVFILSEMAQLLYDRSEKKRTGEEDDDESRALWRRKFLQALLYGPLTVHWMRDGGLFPETVASFLAAYVEWLTVRGLWRETAEV</sequence>
<dbReference type="EMBL" id="JAADJG010000250">
    <property type="protein sequence ID" value="KAF4450471.1"/>
    <property type="molecule type" value="Genomic_DNA"/>
</dbReference>
<protein>
    <submittedName>
        <fullName evidence="1">Uncharacterized protein</fullName>
    </submittedName>
</protein>
<proteinExistence type="predicted"/>
<dbReference type="Proteomes" id="UP000605986">
    <property type="component" value="Unassembled WGS sequence"/>
</dbReference>
<comment type="caution">
    <text evidence="1">The sequence shown here is derived from an EMBL/GenBank/DDBJ whole genome shotgun (WGS) entry which is preliminary data.</text>
</comment>
<evidence type="ECO:0000313" key="1">
    <source>
        <dbReference type="EMBL" id="KAF4450471.1"/>
    </source>
</evidence>
<organism evidence="1 2">
    <name type="scientific">Fusarium austroafricanum</name>
    <dbReference type="NCBI Taxonomy" id="2364996"/>
    <lineage>
        <taxon>Eukaryota</taxon>
        <taxon>Fungi</taxon>
        <taxon>Dikarya</taxon>
        <taxon>Ascomycota</taxon>
        <taxon>Pezizomycotina</taxon>
        <taxon>Sordariomycetes</taxon>
        <taxon>Hypocreomycetidae</taxon>
        <taxon>Hypocreales</taxon>
        <taxon>Nectriaceae</taxon>
        <taxon>Fusarium</taxon>
        <taxon>Fusarium concolor species complex</taxon>
    </lineage>
</organism>
<accession>A0A8H4KHW5</accession>
<gene>
    <name evidence="1" type="ORF">F53441_6470</name>
</gene>
<name>A0A8H4KHW5_9HYPO</name>
<reference evidence="1" key="1">
    <citation type="submission" date="2020-01" db="EMBL/GenBank/DDBJ databases">
        <title>Identification and distribution of gene clusters putatively required for synthesis of sphingolipid metabolism inhibitors in phylogenetically diverse species of the filamentous fungus Fusarium.</title>
        <authorList>
            <person name="Kim H.-S."/>
            <person name="Busman M."/>
            <person name="Brown D.W."/>
            <person name="Divon H."/>
            <person name="Uhlig S."/>
            <person name="Proctor R.H."/>
        </authorList>
    </citation>
    <scope>NUCLEOTIDE SEQUENCE</scope>
    <source>
        <strain evidence="1">NRRL 53441</strain>
    </source>
</reference>
<keyword evidence="2" id="KW-1185">Reference proteome</keyword>
<evidence type="ECO:0000313" key="2">
    <source>
        <dbReference type="Proteomes" id="UP000605986"/>
    </source>
</evidence>
<dbReference type="OrthoDB" id="10005898at2759"/>